<dbReference type="SMART" id="SM00487">
    <property type="entry name" value="DEXDc"/>
    <property type="match status" value="1"/>
</dbReference>
<dbReference type="PANTHER" id="PTHR47396">
    <property type="entry name" value="TYPE I RESTRICTION ENZYME ECOKI R PROTEIN"/>
    <property type="match status" value="1"/>
</dbReference>
<dbReference type="InterPro" id="IPR050742">
    <property type="entry name" value="Helicase_Restrict-Modif_Enz"/>
</dbReference>
<dbReference type="Pfam" id="PF04851">
    <property type="entry name" value="ResIII"/>
    <property type="match status" value="1"/>
</dbReference>
<evidence type="ECO:0000313" key="3">
    <source>
        <dbReference type="EMBL" id="OHU57112.1"/>
    </source>
</evidence>
<dbReference type="CDD" id="cd18785">
    <property type="entry name" value="SF2_C"/>
    <property type="match status" value="1"/>
</dbReference>
<sequence>MSNRDAHTVARPHQLQALEALAGHDRAQLVMACGTGKTLVGRWHAERTSATNTVVVVPSLSLLAQTVREWRGAGTWPFEALICCSDPSTSAGEHERTASDGQDIAMPFWTKLHARVTTNVAVVRDRLTQPRGPHRPLVIFSTYHSIGVVAQAVRETKTVIDLVLADEAHNLAGRPRPEFRPVLDDQLPARARVFMTATPVVSTAMHTDAMFDDWSAPLSMDDEVLFGPTAYRLDFSEAIARKLLVDYKVVVYETLGDTTTPDPAAALAAAADAGLTRVLSFHGRVSKARAFAAAVDGVVLPDGRRVRAHAVAGTDPAVQRQQALRLLESAPADTLTVVSSARCLSAGIDIPAVDGVLFADPRNSDVDVIQAVGRALRTAPGKTHGMVLIPVCIPAGFDEDTVLSTGSFAAVWRILRGLKAMDPRLAEELQQLERGPSRRGASTGERILSRIEFKIPSLHDLTGLQARLVDFLSPQWDNTFSELEAFVAHHGHARPAASSRLGQWCERQRIAYRKNMLAEDRAQRLRNVPGWAWDLREQRWLDQWAQVCAVATAHGGLDTEVVAVADIALHVPEPRSRVSTVGRWAAWQRQQIRRGDLDAWKIAKLLEIPGFRCEALAPEDAAAVMVLAEYVAWKRDANPPAHVVEDDVPVGLWLNMIRRRRVTGHVGQSLLDEIDICTPSEGPGKLRWYRDETFWLLGLEALRQFAAREGHCRIPDNHSEQLVDTIVALHQWSTRQRYTYRHGQLLPARAQLLERVAGWRWECDPAPRVKIDIGDTPHGERTGYVKGCRCTPCTRANNQKNAEREARISAGLPSTVMVDAGRAHRHLQHLVALGATQKSLVRASGMNRNHLRNLLLGKQKRITPSVEQTVLAITIAQAQAAIGGGSLVDAGATWRLLDDMIARGFPKSWIARELGCGNALQLRRDYVTASSAAKVLELATRLGPLVAPPRRGRAQIPQLDELLSGPGTPGDDDETTVISRARPHWAQTATDGTDDLSPPRPAARKSA</sequence>
<dbReference type="GO" id="GO:0016787">
    <property type="term" value="F:hydrolase activity"/>
    <property type="evidence" value="ECO:0007669"/>
    <property type="project" value="InterPro"/>
</dbReference>
<feature type="region of interest" description="Disordered" evidence="1">
    <location>
        <begin position="960"/>
        <end position="1007"/>
    </location>
</feature>
<dbReference type="Gene3D" id="6.10.140.530">
    <property type="match status" value="2"/>
</dbReference>
<dbReference type="SUPFAM" id="SSF52540">
    <property type="entry name" value="P-loop containing nucleoside triphosphate hydrolases"/>
    <property type="match status" value="1"/>
</dbReference>
<dbReference type="Pfam" id="PF03457">
    <property type="entry name" value="HA"/>
    <property type="match status" value="2"/>
</dbReference>
<comment type="caution">
    <text evidence="3">The sequence shown here is derived from an EMBL/GenBank/DDBJ whole genome shotgun (WGS) entry which is preliminary data.</text>
</comment>
<dbReference type="GO" id="GO:0005524">
    <property type="term" value="F:ATP binding"/>
    <property type="evidence" value="ECO:0007669"/>
    <property type="project" value="InterPro"/>
</dbReference>
<dbReference type="EMBL" id="MLIQ01000014">
    <property type="protein sequence ID" value="OHU57112.1"/>
    <property type="molecule type" value="Genomic_DNA"/>
</dbReference>
<dbReference type="Proteomes" id="UP000180043">
    <property type="component" value="Unassembled WGS sequence"/>
</dbReference>
<gene>
    <name evidence="3" type="ORF">BKG82_13060</name>
</gene>
<dbReference type="GO" id="GO:0003677">
    <property type="term" value="F:DNA binding"/>
    <property type="evidence" value="ECO:0007669"/>
    <property type="project" value="InterPro"/>
</dbReference>
<dbReference type="PANTHER" id="PTHR47396:SF1">
    <property type="entry name" value="ATP-DEPENDENT HELICASE IRC3-RELATED"/>
    <property type="match status" value="1"/>
</dbReference>
<dbReference type="Gene3D" id="3.40.50.300">
    <property type="entry name" value="P-loop containing nucleotide triphosphate hydrolases"/>
    <property type="match status" value="2"/>
</dbReference>
<dbReference type="GO" id="GO:0005829">
    <property type="term" value="C:cytosol"/>
    <property type="evidence" value="ECO:0007669"/>
    <property type="project" value="TreeGrafter"/>
</dbReference>
<dbReference type="InterPro" id="IPR005114">
    <property type="entry name" value="Helicase_assoc"/>
</dbReference>
<keyword evidence="3" id="KW-0540">Nuclease</keyword>
<dbReference type="Pfam" id="PF00271">
    <property type="entry name" value="Helicase_C"/>
    <property type="match status" value="1"/>
</dbReference>
<protein>
    <submittedName>
        <fullName evidence="3">Restriction endonuclease subunit R</fullName>
    </submittedName>
</protein>
<keyword evidence="3" id="KW-0378">Hydrolase</keyword>
<evidence type="ECO:0000313" key="4">
    <source>
        <dbReference type="Proteomes" id="UP000180043"/>
    </source>
</evidence>
<reference evidence="3 4" key="1">
    <citation type="submission" date="2016-10" db="EMBL/GenBank/DDBJ databases">
        <title>Evaluation of Human, Veterinary and Environmental Mycobacterium chelonae Isolates by Core Genome Phylogenomic Analysis, Targeted Gene Comparison, and Anti-microbial Susceptibility Patterns: A Tale of Mistaken Identities.</title>
        <authorList>
            <person name="Fogelson S.B."/>
            <person name="Camus A.C."/>
            <person name="Lorenz W."/>
            <person name="Vasireddy R."/>
            <person name="Vasireddy S."/>
            <person name="Smith T."/>
            <person name="Brown-Elliott B.A."/>
            <person name="Wallace R.J.Jr."/>
            <person name="Hasan N.A."/>
            <person name="Reischl U."/>
            <person name="Sanchez S."/>
        </authorList>
    </citation>
    <scope>NUCLEOTIDE SEQUENCE [LARGE SCALE GENOMIC DNA]</scope>
    <source>
        <strain evidence="3 4">15515</strain>
    </source>
</reference>
<dbReference type="PROSITE" id="PS51194">
    <property type="entry name" value="HELICASE_CTER"/>
    <property type="match status" value="1"/>
</dbReference>
<dbReference type="InterPro" id="IPR006935">
    <property type="entry name" value="Helicase/UvrB_N"/>
</dbReference>
<keyword evidence="3" id="KW-0255">Endonuclease</keyword>
<organism evidence="3 4">
    <name type="scientific">Mycobacteroides chelonae</name>
    <name type="common">Mycobacterium chelonae</name>
    <dbReference type="NCBI Taxonomy" id="1774"/>
    <lineage>
        <taxon>Bacteria</taxon>
        <taxon>Bacillati</taxon>
        <taxon>Actinomycetota</taxon>
        <taxon>Actinomycetes</taxon>
        <taxon>Mycobacteriales</taxon>
        <taxon>Mycobacteriaceae</taxon>
        <taxon>Mycobacteroides</taxon>
    </lineage>
</organism>
<name>A0A1S1LL01_MYCCH</name>
<dbReference type="InterPro" id="IPR027417">
    <property type="entry name" value="P-loop_NTPase"/>
</dbReference>
<dbReference type="InterPro" id="IPR001650">
    <property type="entry name" value="Helicase_C-like"/>
</dbReference>
<proteinExistence type="predicted"/>
<feature type="domain" description="Helicase C-terminal" evidence="2">
    <location>
        <begin position="239"/>
        <end position="437"/>
    </location>
</feature>
<evidence type="ECO:0000256" key="1">
    <source>
        <dbReference type="SAM" id="MobiDB-lite"/>
    </source>
</evidence>
<evidence type="ECO:0000259" key="2">
    <source>
        <dbReference type="PROSITE" id="PS51194"/>
    </source>
</evidence>
<accession>A0A1S1LL01</accession>
<dbReference type="InterPro" id="IPR014001">
    <property type="entry name" value="Helicase_ATP-bd"/>
</dbReference>
<dbReference type="GO" id="GO:0004519">
    <property type="term" value="F:endonuclease activity"/>
    <property type="evidence" value="ECO:0007669"/>
    <property type="project" value="UniProtKB-KW"/>
</dbReference>
<dbReference type="AlphaFoldDB" id="A0A1S1LL01"/>